<evidence type="ECO:0000313" key="19">
    <source>
        <dbReference type="EMBL" id="KAH6598040.1"/>
    </source>
</evidence>
<comment type="similarity">
    <text evidence="1">Belongs to the protein kinase superfamily. AGC Ser/Thr protein kinase family. PKC subfamily.</text>
</comment>
<dbReference type="SMART" id="SM00742">
    <property type="entry name" value="Hr1"/>
    <property type="match status" value="2"/>
</dbReference>
<comment type="catalytic activity">
    <reaction evidence="12">
        <text>L-threonyl-[protein] + ATP = O-phospho-L-threonyl-[protein] + ADP + H(+)</text>
        <dbReference type="Rhea" id="RHEA:46608"/>
        <dbReference type="Rhea" id="RHEA-COMP:11060"/>
        <dbReference type="Rhea" id="RHEA-COMP:11605"/>
        <dbReference type="ChEBI" id="CHEBI:15378"/>
        <dbReference type="ChEBI" id="CHEBI:30013"/>
        <dbReference type="ChEBI" id="CHEBI:30616"/>
        <dbReference type="ChEBI" id="CHEBI:61977"/>
        <dbReference type="ChEBI" id="CHEBI:456216"/>
        <dbReference type="EC" id="2.7.11.13"/>
    </reaction>
</comment>
<dbReference type="InterPro" id="IPR017441">
    <property type="entry name" value="Protein_kinase_ATP_BS"/>
</dbReference>
<evidence type="ECO:0000256" key="7">
    <source>
        <dbReference type="ARBA" id="ARBA00022741"/>
    </source>
</evidence>
<protein>
    <recommendedName>
        <fullName evidence="2">protein kinase C</fullName>
        <ecNumber evidence="2">2.7.11.13</ecNumber>
    </recommendedName>
</protein>
<keyword evidence="5" id="KW-0808">Transferase</keyword>
<dbReference type="InterPro" id="IPR002219">
    <property type="entry name" value="PKC_DAG/PE"/>
</dbReference>
<feature type="domain" description="AGC-kinase C-terminal" evidence="18">
    <location>
        <begin position="1091"/>
        <end position="1161"/>
    </location>
</feature>
<dbReference type="InterPro" id="IPR035892">
    <property type="entry name" value="C2_domain_sf"/>
</dbReference>
<dbReference type="CDD" id="cd05570">
    <property type="entry name" value="STKc_PKC"/>
    <property type="match status" value="1"/>
</dbReference>
<keyword evidence="3" id="KW-0723">Serine/threonine-protein kinase</keyword>
<keyword evidence="10" id="KW-0862">Zinc</keyword>
<feature type="region of interest" description="Disordered" evidence="15">
    <location>
        <begin position="456"/>
        <end position="475"/>
    </location>
</feature>
<dbReference type="Pfam" id="PF00433">
    <property type="entry name" value="Pkinase_C"/>
    <property type="match status" value="1"/>
</dbReference>
<dbReference type="PROSITE" id="PS00107">
    <property type="entry name" value="PROTEIN_KINASE_ATP"/>
    <property type="match status" value="1"/>
</dbReference>
<keyword evidence="7 14" id="KW-0547">Nucleotide-binding</keyword>
<keyword evidence="9" id="KW-0418">Kinase</keyword>
<evidence type="ECO:0000256" key="12">
    <source>
        <dbReference type="ARBA" id="ARBA00047272"/>
    </source>
</evidence>
<dbReference type="InterPro" id="IPR036274">
    <property type="entry name" value="HR1_rpt_sf"/>
</dbReference>
<keyword evidence="6" id="KW-0479">Metal-binding</keyword>
<gene>
    <name evidence="19" type="ORF">BASA50_003923</name>
</gene>
<dbReference type="InterPro" id="IPR008271">
    <property type="entry name" value="Ser/Thr_kinase_AS"/>
</dbReference>
<evidence type="ECO:0000256" key="2">
    <source>
        <dbReference type="ARBA" id="ARBA00012429"/>
    </source>
</evidence>
<evidence type="ECO:0000256" key="11">
    <source>
        <dbReference type="ARBA" id="ARBA00022840"/>
    </source>
</evidence>
<dbReference type="Gene3D" id="1.10.510.10">
    <property type="entry name" value="Transferase(Phosphotransferase) domain 1"/>
    <property type="match status" value="1"/>
</dbReference>
<feature type="domain" description="Phorbol-ester/DAG-type" evidence="17">
    <location>
        <begin position="521"/>
        <end position="569"/>
    </location>
</feature>
<reference evidence="19 20" key="1">
    <citation type="submission" date="2021-02" db="EMBL/GenBank/DDBJ databases">
        <title>Variation within the Batrachochytrium salamandrivorans European outbreak.</title>
        <authorList>
            <person name="Kelly M."/>
            <person name="Pasmans F."/>
            <person name="Shea T.P."/>
            <person name="Munoz J.F."/>
            <person name="Carranza S."/>
            <person name="Cuomo C.A."/>
            <person name="Martel A."/>
        </authorList>
    </citation>
    <scope>NUCLEOTIDE SEQUENCE [LARGE SCALE GENOMIC DNA]</scope>
    <source>
        <strain evidence="19 20">AMFP18/2</strain>
    </source>
</reference>
<keyword evidence="11 14" id="KW-0067">ATP-binding</keyword>
<feature type="domain" description="Protein kinase" evidence="16">
    <location>
        <begin position="831"/>
        <end position="1090"/>
    </location>
</feature>
<feature type="region of interest" description="Disordered" evidence="15">
    <location>
        <begin position="660"/>
        <end position="690"/>
    </location>
</feature>
<dbReference type="Pfam" id="PF00130">
    <property type="entry name" value="C1_1"/>
    <property type="match status" value="2"/>
</dbReference>
<dbReference type="Pfam" id="PF02185">
    <property type="entry name" value="HR1"/>
    <property type="match status" value="1"/>
</dbReference>
<feature type="region of interest" description="Disordered" evidence="15">
    <location>
        <begin position="266"/>
        <end position="288"/>
    </location>
</feature>
<keyword evidence="20" id="KW-1185">Reference proteome</keyword>
<dbReference type="SUPFAM" id="SSF57889">
    <property type="entry name" value="Cysteine-rich domain"/>
    <property type="match status" value="2"/>
</dbReference>
<dbReference type="CDD" id="cd20822">
    <property type="entry name" value="C1_ScPKC1-like_rpt1"/>
    <property type="match status" value="1"/>
</dbReference>
<dbReference type="InterPro" id="IPR011072">
    <property type="entry name" value="HR1_rho-bd"/>
</dbReference>
<evidence type="ECO:0000259" key="18">
    <source>
        <dbReference type="PROSITE" id="PS51285"/>
    </source>
</evidence>
<name>A0ABQ8FGP9_9FUNG</name>
<evidence type="ECO:0000256" key="5">
    <source>
        <dbReference type="ARBA" id="ARBA00022679"/>
    </source>
</evidence>
<dbReference type="PROSITE" id="PS50011">
    <property type="entry name" value="PROTEIN_KINASE_DOM"/>
    <property type="match status" value="1"/>
</dbReference>
<dbReference type="InterPro" id="IPR000961">
    <property type="entry name" value="AGC-kinase_C"/>
</dbReference>
<dbReference type="PROSITE" id="PS50081">
    <property type="entry name" value="ZF_DAG_PE_2"/>
    <property type="match status" value="2"/>
</dbReference>
<sequence length="1172" mass="129736">MDIDAKIVVLQAKIDVERKCNEGAINMRSQLRDANAIQQCNLNVFESEKRLDFLLEEMLKLQQRRLVISGEPVDPDLQSRVEAVVHSSRPITMLSTSSALAIDHGLDPAASASGLMSSPPQRPFFHHAASTSMLDSFNSTQSVDPSAPVAPAMIARSTTALSIQSTATLPRRGPSNMIGSFLNTIGIRRPPNELNSNASHSSLLCIAEGLASSNSQVAVSNFGYLRSDSTITADKVKFKLEYAQHRLDVEQNVRQATERMIQGSGISDTNVQNSQTLAGASGTTPLNSKLRQTLDDTLNEANARIAIFTKAVMRYQGLNINDDQPKDSDLPDGEGASGLIPTSTSEPSFSKSTKRTVTGKVTISPIIASGLPGKKTFKADIYLVVRVDGLQRAKTRTTREKWTDDLRVSVDKASHMEIAVYEKGGILLTVLGFMLADMCDDLSSVVGLQPLPSGQDNNVSGDPIITPSTKPNETTETWFDMEPMGQILVRLKFVPNESNKKSTATGIQRRSNVKKFVTRKGHKFAAINLYQVLKCASCGEFLISGQGFQCQTCNFTCHKKCHDNVISKCISRSSDEKDDKMDSDVSHLVKHCIPHRFVPSNSISVSWCCHCGLMLPIGKKQFLKCTECVNACHKECMALVPHFCGLPLKMMNELRSIGSIERDRKPSSKQSSQRQLYSQTAPDDGMAPSFSIDNMQSLGQIGKSSSIHTSQLFIPSTNSLENLSLDDPSHESAPPVPVKDVRGGETVQKVPEAELRENSSTAAPVVSAMTTTQLPAVSTSEKSQLQTRLQPTGKEMAPQQPELRGVAALKVHANNIAPFRNGLRGVGLDDFNFLAVIGKGNFGKVMLAEEKFTQRYYAIKVLKKEFIIENDEVESTKSEKRVFLAANKERHPFLVNMHSSFQTESRVYFVMEFVSGGDLMWHIQQQQFSEKRARFYACEVLLALEYFHQNNIVYRDLKLDNILLTPTGHIKIADYGLCKENMPHGASTGTFCGTPEFMAPEILSERPYTRAVDWWAFGVLVYEMLLGQSPFKGDDEEEIFEAIMHSEINYPSSLARDAVNLLQKLLTKDPARRLGSGKNDAVDIKQHPFFAGVDWDSLRRLDIPPPFLPNVKSPTDISNFDEEFTREMPILTPCTSVLSIANQEEFRGFTHISDWAQDIRQKYIQGLSMQPQ</sequence>
<evidence type="ECO:0000256" key="3">
    <source>
        <dbReference type="ARBA" id="ARBA00022527"/>
    </source>
</evidence>
<dbReference type="EC" id="2.7.11.13" evidence="2"/>
<dbReference type="SUPFAM" id="SSF56112">
    <property type="entry name" value="Protein kinase-like (PK-like)"/>
    <property type="match status" value="1"/>
</dbReference>
<evidence type="ECO:0000256" key="13">
    <source>
        <dbReference type="ARBA" id="ARBA00047470"/>
    </source>
</evidence>
<dbReference type="Pfam" id="PF00069">
    <property type="entry name" value="Pkinase"/>
    <property type="match status" value="1"/>
</dbReference>
<keyword evidence="4" id="KW-0597">Phosphoprotein</keyword>
<evidence type="ECO:0000256" key="15">
    <source>
        <dbReference type="SAM" id="MobiDB-lite"/>
    </source>
</evidence>
<dbReference type="PROSITE" id="PS00479">
    <property type="entry name" value="ZF_DAG_PE_1"/>
    <property type="match status" value="2"/>
</dbReference>
<dbReference type="PROSITE" id="PS00108">
    <property type="entry name" value="PROTEIN_KINASE_ST"/>
    <property type="match status" value="1"/>
</dbReference>
<evidence type="ECO:0000256" key="10">
    <source>
        <dbReference type="ARBA" id="ARBA00022833"/>
    </source>
</evidence>
<evidence type="ECO:0000256" key="1">
    <source>
        <dbReference type="ARBA" id="ARBA00005490"/>
    </source>
</evidence>
<dbReference type="InterPro" id="IPR046349">
    <property type="entry name" value="C1-like_sf"/>
</dbReference>
<dbReference type="Gene3D" id="3.30.60.20">
    <property type="match status" value="2"/>
</dbReference>
<evidence type="ECO:0000259" key="16">
    <source>
        <dbReference type="PROSITE" id="PS50011"/>
    </source>
</evidence>
<proteinExistence type="inferred from homology"/>
<feature type="binding site" evidence="14">
    <location>
        <position position="860"/>
    </location>
    <ligand>
        <name>ATP</name>
        <dbReference type="ChEBI" id="CHEBI:30616"/>
    </ligand>
</feature>
<dbReference type="PROSITE" id="PS51285">
    <property type="entry name" value="AGC_KINASE_CTER"/>
    <property type="match status" value="1"/>
</dbReference>
<accession>A0ABQ8FGP9</accession>
<dbReference type="InterPro" id="IPR000719">
    <property type="entry name" value="Prot_kinase_dom"/>
</dbReference>
<evidence type="ECO:0000259" key="17">
    <source>
        <dbReference type="PROSITE" id="PS50081"/>
    </source>
</evidence>
<dbReference type="CDD" id="cd20823">
    <property type="entry name" value="C1_ScPKC1-like_rpt2"/>
    <property type="match status" value="1"/>
</dbReference>
<dbReference type="SUPFAM" id="SSF46585">
    <property type="entry name" value="HR1 repeat"/>
    <property type="match status" value="1"/>
</dbReference>
<feature type="compositionally biased region" description="Polar residues" evidence="15">
    <location>
        <begin position="340"/>
        <end position="353"/>
    </location>
</feature>
<dbReference type="Proteomes" id="UP001648503">
    <property type="component" value="Unassembled WGS sequence"/>
</dbReference>
<dbReference type="SMART" id="SM00109">
    <property type="entry name" value="C1"/>
    <property type="match status" value="2"/>
</dbReference>
<organism evidence="19 20">
    <name type="scientific">Batrachochytrium salamandrivorans</name>
    <dbReference type="NCBI Taxonomy" id="1357716"/>
    <lineage>
        <taxon>Eukaryota</taxon>
        <taxon>Fungi</taxon>
        <taxon>Fungi incertae sedis</taxon>
        <taxon>Chytridiomycota</taxon>
        <taxon>Chytridiomycota incertae sedis</taxon>
        <taxon>Chytridiomycetes</taxon>
        <taxon>Rhizophydiales</taxon>
        <taxon>Rhizophydiales incertae sedis</taxon>
        <taxon>Batrachochytrium</taxon>
    </lineage>
</organism>
<evidence type="ECO:0000256" key="6">
    <source>
        <dbReference type="ARBA" id="ARBA00022723"/>
    </source>
</evidence>
<evidence type="ECO:0000256" key="9">
    <source>
        <dbReference type="ARBA" id="ARBA00022777"/>
    </source>
</evidence>
<feature type="region of interest" description="Disordered" evidence="15">
    <location>
        <begin position="320"/>
        <end position="353"/>
    </location>
</feature>
<dbReference type="SMART" id="SM00220">
    <property type="entry name" value="S_TKc"/>
    <property type="match status" value="1"/>
</dbReference>
<dbReference type="InterPro" id="IPR017892">
    <property type="entry name" value="Pkinase_C"/>
</dbReference>
<evidence type="ECO:0000313" key="20">
    <source>
        <dbReference type="Proteomes" id="UP001648503"/>
    </source>
</evidence>
<evidence type="ECO:0000256" key="4">
    <source>
        <dbReference type="ARBA" id="ARBA00022553"/>
    </source>
</evidence>
<feature type="domain" description="Phorbol-ester/DAG-type" evidence="17">
    <location>
        <begin position="594"/>
        <end position="644"/>
    </location>
</feature>
<dbReference type="SUPFAM" id="SSF49562">
    <property type="entry name" value="C2 domain (Calcium/lipid-binding domain, CaLB)"/>
    <property type="match status" value="1"/>
</dbReference>
<dbReference type="Gene3D" id="3.30.200.20">
    <property type="entry name" value="Phosphorylase Kinase, domain 1"/>
    <property type="match status" value="1"/>
</dbReference>
<comment type="caution">
    <text evidence="19">The sequence shown here is derived from an EMBL/GenBank/DDBJ whole genome shotgun (WGS) entry which is preliminary data.</text>
</comment>
<evidence type="ECO:0000256" key="14">
    <source>
        <dbReference type="PROSITE-ProRule" id="PRU10141"/>
    </source>
</evidence>
<keyword evidence="8" id="KW-0863">Zinc-finger</keyword>
<comment type="catalytic activity">
    <reaction evidence="13">
        <text>L-seryl-[protein] + ATP = O-phospho-L-seryl-[protein] + ADP + H(+)</text>
        <dbReference type="Rhea" id="RHEA:17989"/>
        <dbReference type="Rhea" id="RHEA-COMP:9863"/>
        <dbReference type="Rhea" id="RHEA-COMP:11604"/>
        <dbReference type="ChEBI" id="CHEBI:15378"/>
        <dbReference type="ChEBI" id="CHEBI:29999"/>
        <dbReference type="ChEBI" id="CHEBI:30616"/>
        <dbReference type="ChEBI" id="CHEBI:83421"/>
        <dbReference type="ChEBI" id="CHEBI:456216"/>
        <dbReference type="EC" id="2.7.11.13"/>
    </reaction>
</comment>
<dbReference type="PANTHER" id="PTHR24351">
    <property type="entry name" value="RIBOSOMAL PROTEIN S6 KINASE"/>
    <property type="match status" value="1"/>
</dbReference>
<feature type="region of interest" description="Disordered" evidence="15">
    <location>
        <begin position="721"/>
        <end position="743"/>
    </location>
</feature>
<dbReference type="SMART" id="SM00133">
    <property type="entry name" value="S_TK_X"/>
    <property type="match status" value="1"/>
</dbReference>
<dbReference type="EMBL" id="JAFCIX010000116">
    <property type="protein sequence ID" value="KAH6598040.1"/>
    <property type="molecule type" value="Genomic_DNA"/>
</dbReference>
<evidence type="ECO:0000256" key="8">
    <source>
        <dbReference type="ARBA" id="ARBA00022771"/>
    </source>
</evidence>
<dbReference type="InterPro" id="IPR011009">
    <property type="entry name" value="Kinase-like_dom_sf"/>
</dbReference>
<dbReference type="Gene3D" id="1.10.287.160">
    <property type="entry name" value="HR1 repeat"/>
    <property type="match status" value="1"/>
</dbReference>